<evidence type="ECO:0000313" key="2">
    <source>
        <dbReference type="EMBL" id="UZD56383.1"/>
    </source>
</evidence>
<reference evidence="2" key="1">
    <citation type="submission" date="2022-10" db="EMBL/GenBank/DDBJ databases">
        <title>Complete genome sequence of Schlegelella aquatica LMG 23380.</title>
        <authorList>
            <person name="Musilova J."/>
            <person name="Kourilova X."/>
            <person name="Bezdicek M."/>
            <person name="Hermankova K."/>
            <person name="Obruca S."/>
            <person name="Sedlar K."/>
        </authorList>
    </citation>
    <scope>NUCLEOTIDE SEQUENCE</scope>
    <source>
        <strain evidence="2">LMG 23380</strain>
    </source>
</reference>
<evidence type="ECO:0000256" key="1">
    <source>
        <dbReference type="SAM" id="Phobius"/>
    </source>
</evidence>
<name>A0ABY6MWI6_9BURK</name>
<protein>
    <submittedName>
        <fullName evidence="2">Uncharacterized protein</fullName>
    </submittedName>
</protein>
<dbReference type="Proteomes" id="UP001163266">
    <property type="component" value="Chromosome"/>
</dbReference>
<evidence type="ECO:0000313" key="3">
    <source>
        <dbReference type="Proteomes" id="UP001163266"/>
    </source>
</evidence>
<keyword evidence="1" id="KW-0472">Membrane</keyword>
<dbReference type="RefSeq" id="WP_264894359.1">
    <property type="nucleotide sequence ID" value="NZ_CP110257.1"/>
</dbReference>
<keyword evidence="3" id="KW-1185">Reference proteome</keyword>
<feature type="transmembrane region" description="Helical" evidence="1">
    <location>
        <begin position="6"/>
        <end position="24"/>
    </location>
</feature>
<keyword evidence="1" id="KW-1133">Transmembrane helix</keyword>
<gene>
    <name evidence="2" type="ORF">OMP39_07420</name>
</gene>
<keyword evidence="1" id="KW-0812">Transmembrane</keyword>
<accession>A0ABY6MWI6</accession>
<dbReference type="EMBL" id="CP110257">
    <property type="protein sequence ID" value="UZD56383.1"/>
    <property type="molecule type" value="Genomic_DNA"/>
</dbReference>
<proteinExistence type="predicted"/>
<sequence>MEPETWEVLVVLAMLVSLTVIGAVQWTRHRALSWGSFGVCLIVPEAVSGNPDETLLYALMGATATLMLAQWGWDWHTRRAPARAQRAEPCQLVLLPVEPAPADPRSELLRWSWLARVRQRHLMHLPWKRG</sequence>
<feature type="transmembrane region" description="Helical" evidence="1">
    <location>
        <begin position="55"/>
        <end position="73"/>
    </location>
</feature>
<organism evidence="2 3">
    <name type="scientific">Caldimonas aquatica</name>
    <dbReference type="NCBI Taxonomy" id="376175"/>
    <lineage>
        <taxon>Bacteria</taxon>
        <taxon>Pseudomonadati</taxon>
        <taxon>Pseudomonadota</taxon>
        <taxon>Betaproteobacteria</taxon>
        <taxon>Burkholderiales</taxon>
        <taxon>Sphaerotilaceae</taxon>
        <taxon>Caldimonas</taxon>
    </lineage>
</organism>